<comment type="caution">
    <text evidence="7">The sequence shown here is derived from an EMBL/GenBank/DDBJ whole genome shotgun (WGS) entry which is preliminary data.</text>
</comment>
<dbReference type="GO" id="GO:0032259">
    <property type="term" value="P:methylation"/>
    <property type="evidence" value="ECO:0007669"/>
    <property type="project" value="UniProtKB-KW"/>
</dbReference>
<organism evidence="7 8">
    <name type="scientific">[Candida] railenensis</name>
    <dbReference type="NCBI Taxonomy" id="45579"/>
    <lineage>
        <taxon>Eukaryota</taxon>
        <taxon>Fungi</taxon>
        <taxon>Dikarya</taxon>
        <taxon>Ascomycota</taxon>
        <taxon>Saccharomycotina</taxon>
        <taxon>Pichiomycetes</taxon>
        <taxon>Debaryomycetaceae</taxon>
        <taxon>Kurtzmaniella</taxon>
    </lineage>
</organism>
<keyword evidence="4" id="KW-0949">S-adenosyl-L-methionine</keyword>
<dbReference type="InterPro" id="IPR029063">
    <property type="entry name" value="SAM-dependent_MTases_sf"/>
</dbReference>
<comment type="similarity">
    <text evidence="6">Belongs to the class I-like SAM-binding methyltransferase superfamily. Cation-dependent O-methyltransferase family.</text>
</comment>
<proteinExistence type="inferred from homology"/>
<dbReference type="OrthoDB" id="186626at2759"/>
<dbReference type="PROSITE" id="PS51682">
    <property type="entry name" value="SAM_OMT_I"/>
    <property type="match status" value="1"/>
</dbReference>
<accession>A0A9P0QV90</accession>
<evidence type="ECO:0000256" key="3">
    <source>
        <dbReference type="ARBA" id="ARBA00022679"/>
    </source>
</evidence>
<evidence type="ECO:0000313" key="7">
    <source>
        <dbReference type="EMBL" id="CAH2355652.1"/>
    </source>
</evidence>
<keyword evidence="5" id="KW-0128">Catecholamine metabolism</keyword>
<dbReference type="SUPFAM" id="SSF53335">
    <property type="entry name" value="S-adenosyl-L-methionine-dependent methyltransferases"/>
    <property type="match status" value="1"/>
</dbReference>
<gene>
    <name evidence="7" type="ORF">CLIB1423_30S00716</name>
</gene>
<dbReference type="EC" id="2.1.1.6" evidence="1"/>
<dbReference type="Proteomes" id="UP000837801">
    <property type="component" value="Unassembled WGS sequence"/>
</dbReference>
<dbReference type="GO" id="GO:0008171">
    <property type="term" value="F:O-methyltransferase activity"/>
    <property type="evidence" value="ECO:0007669"/>
    <property type="project" value="InterPro"/>
</dbReference>
<evidence type="ECO:0000256" key="6">
    <source>
        <dbReference type="ARBA" id="ARBA00023453"/>
    </source>
</evidence>
<keyword evidence="2" id="KW-0489">Methyltransferase</keyword>
<evidence type="ECO:0000256" key="5">
    <source>
        <dbReference type="ARBA" id="ARBA00022939"/>
    </source>
</evidence>
<evidence type="ECO:0000256" key="4">
    <source>
        <dbReference type="ARBA" id="ARBA00022691"/>
    </source>
</evidence>
<keyword evidence="3" id="KW-0808">Transferase</keyword>
<evidence type="ECO:0000256" key="2">
    <source>
        <dbReference type="ARBA" id="ARBA00022603"/>
    </source>
</evidence>
<sequence>MFSLASSVSNYFSMSDKEANLEKSIFSLPQETLDKVQGNPAKVLELIEEHCPVAMFLGREKAEIIRKELTKRKKSSSTTTEPLLFAELGCYMGYSALLLTHLLELDSPNANPKSKYYSFEISEKFASIARKFVKLAGLEDRVEIIVGPAADTLVEFEQRIRKENDGKYTPFDFVLIDHRKDLYVPDLRILESLNLVAPGTVLVGDNIIRPGAPEYHAYVNMTPEEKREYNYANPSIHGNSFNGRWNLVYVTQSFESGGYHGPGLDQIDVTECVDFLNG</sequence>
<dbReference type="EMBL" id="CAKXYY010000030">
    <property type="protein sequence ID" value="CAH2355652.1"/>
    <property type="molecule type" value="Genomic_DNA"/>
</dbReference>
<protein>
    <recommendedName>
        <fullName evidence="1">catechol O-methyltransferase</fullName>
        <ecNumber evidence="1">2.1.1.6</ecNumber>
    </recommendedName>
</protein>
<dbReference type="GO" id="GO:0006584">
    <property type="term" value="P:catecholamine metabolic process"/>
    <property type="evidence" value="ECO:0007669"/>
    <property type="project" value="UniProtKB-KW"/>
</dbReference>
<dbReference type="PANTHER" id="PTHR43836:SF2">
    <property type="entry name" value="CATECHOL O-METHYLTRANSFERASE 1-RELATED"/>
    <property type="match status" value="1"/>
</dbReference>
<dbReference type="InterPro" id="IPR002935">
    <property type="entry name" value="SAM_O-MeTrfase"/>
</dbReference>
<dbReference type="PANTHER" id="PTHR43836">
    <property type="entry name" value="CATECHOL O-METHYLTRANSFERASE 1-RELATED"/>
    <property type="match status" value="1"/>
</dbReference>
<name>A0A9P0QV90_9ASCO</name>
<dbReference type="AlphaFoldDB" id="A0A9P0QV90"/>
<keyword evidence="8" id="KW-1185">Reference proteome</keyword>
<dbReference type="Gene3D" id="3.40.50.150">
    <property type="entry name" value="Vaccinia Virus protein VP39"/>
    <property type="match status" value="1"/>
</dbReference>
<dbReference type="Pfam" id="PF01596">
    <property type="entry name" value="Methyltransf_3"/>
    <property type="match status" value="1"/>
</dbReference>
<reference evidence="7" key="1">
    <citation type="submission" date="2022-03" db="EMBL/GenBank/DDBJ databases">
        <authorList>
            <person name="Legras J.-L."/>
            <person name="Devillers H."/>
            <person name="Grondin C."/>
        </authorList>
    </citation>
    <scope>NUCLEOTIDE SEQUENCE</scope>
    <source>
        <strain evidence="7">CLIB 1423</strain>
    </source>
</reference>
<dbReference type="CDD" id="cd02440">
    <property type="entry name" value="AdoMet_MTases"/>
    <property type="match status" value="1"/>
</dbReference>
<evidence type="ECO:0000256" key="1">
    <source>
        <dbReference type="ARBA" id="ARBA00012880"/>
    </source>
</evidence>
<evidence type="ECO:0000313" key="8">
    <source>
        <dbReference type="Proteomes" id="UP000837801"/>
    </source>
</evidence>